<evidence type="ECO:0000256" key="7">
    <source>
        <dbReference type="ARBA" id="ARBA00023170"/>
    </source>
</evidence>
<feature type="transmembrane region" description="Helical" evidence="10">
    <location>
        <begin position="300"/>
        <end position="320"/>
    </location>
</feature>
<dbReference type="GO" id="GO:0005886">
    <property type="term" value="C:plasma membrane"/>
    <property type="evidence" value="ECO:0007669"/>
    <property type="project" value="TreeGrafter"/>
</dbReference>
<evidence type="ECO:0000256" key="1">
    <source>
        <dbReference type="ARBA" id="ARBA00004141"/>
    </source>
</evidence>
<sequence length="358" mass="41405">MDTMEYQNTTLTVNETVNYSSNITYDGTDYECSGCGVETVIPVVFSFVFIVGLIGNGSLIYIVCRYKSMRNIPNILITNLAVGDFLLIIICVPFTLTIYAFPNWPYGDTVCKVNEFLQTVSLGVSVFTLSALSIERYSTIVRPFHSRHRNALRRTLITIVTIWFTSIAIGIPDLFSYHTIQIDHQTEFCWPYPVTWPRWYGRAHVTVRFLLFYVLPLINITWCYIAIARALFWVTKHTDKAPKVDGEEHKGDIKTRQKIAKVILSLVVIFGICWLPRHIYLIWFFYALGHYSAFWQIFKSAGFALCFINSCLNPVMLYFLSKQFKYAYHRAFCCHCHCQRTALRGIESDTPLQFINKI</sequence>
<organism evidence="12 13">
    <name type="scientific">Lingula anatina</name>
    <name type="common">Brachiopod</name>
    <name type="synonym">Lingula unguis</name>
    <dbReference type="NCBI Taxonomy" id="7574"/>
    <lineage>
        <taxon>Eukaryota</taxon>
        <taxon>Metazoa</taxon>
        <taxon>Spiralia</taxon>
        <taxon>Lophotrochozoa</taxon>
        <taxon>Brachiopoda</taxon>
        <taxon>Linguliformea</taxon>
        <taxon>Lingulata</taxon>
        <taxon>Lingulida</taxon>
        <taxon>Linguloidea</taxon>
        <taxon>Lingulidae</taxon>
        <taxon>Lingula</taxon>
    </lineage>
</organism>
<dbReference type="RefSeq" id="XP_013411464.1">
    <property type="nucleotide sequence ID" value="XM_013556010.1"/>
</dbReference>
<reference evidence="13" key="1">
    <citation type="submission" date="2025-08" db="UniProtKB">
        <authorList>
            <consortium name="RefSeq"/>
        </authorList>
    </citation>
    <scope>IDENTIFICATION</scope>
    <source>
        <tissue evidence="13">Gonads</tissue>
    </source>
</reference>
<evidence type="ECO:0000256" key="3">
    <source>
        <dbReference type="ARBA" id="ARBA00022692"/>
    </source>
</evidence>
<dbReference type="InterPro" id="IPR000276">
    <property type="entry name" value="GPCR_Rhodpsn"/>
</dbReference>
<dbReference type="Gene3D" id="1.20.1070.10">
    <property type="entry name" value="Rhodopsin 7-helix transmembrane proteins"/>
    <property type="match status" value="1"/>
</dbReference>
<feature type="transmembrane region" description="Helical" evidence="10">
    <location>
        <begin position="116"/>
        <end position="134"/>
    </location>
</feature>
<keyword evidence="7 9" id="KW-0675">Receptor</keyword>
<evidence type="ECO:0000256" key="5">
    <source>
        <dbReference type="ARBA" id="ARBA00023040"/>
    </source>
</evidence>
<dbReference type="GeneID" id="106174442"/>
<comment type="similarity">
    <text evidence="2 9">Belongs to the G-protein coupled receptor 1 family.</text>
</comment>
<feature type="domain" description="G-protein coupled receptors family 1 profile" evidence="11">
    <location>
        <begin position="55"/>
        <end position="317"/>
    </location>
</feature>
<keyword evidence="6 10" id="KW-0472">Membrane</keyword>
<accession>A0A1S3JNC7</accession>
<keyword evidence="5 9" id="KW-0297">G-protein coupled receptor</keyword>
<keyword evidence="4 10" id="KW-1133">Transmembrane helix</keyword>
<dbReference type="InParanoid" id="A0A1S3JNC7"/>
<protein>
    <submittedName>
        <fullName evidence="13">Neuropeptide CCHamide-1 receptor</fullName>
    </submittedName>
</protein>
<dbReference type="PRINTS" id="PR00237">
    <property type="entry name" value="GPCRRHODOPSN"/>
</dbReference>
<evidence type="ECO:0000259" key="11">
    <source>
        <dbReference type="PROSITE" id="PS50262"/>
    </source>
</evidence>
<dbReference type="AlphaFoldDB" id="A0A1S3JNC7"/>
<gene>
    <name evidence="13" type="primary">LOC106174442</name>
</gene>
<keyword evidence="8 9" id="KW-0807">Transducer</keyword>
<name>A0A1S3JNC7_LINAN</name>
<dbReference type="InterPro" id="IPR017452">
    <property type="entry name" value="GPCR_Rhodpsn_7TM"/>
</dbReference>
<feature type="transmembrane region" description="Helical" evidence="10">
    <location>
        <begin position="43"/>
        <end position="64"/>
    </location>
</feature>
<keyword evidence="3 9" id="KW-0812">Transmembrane</keyword>
<dbReference type="SUPFAM" id="SSF81321">
    <property type="entry name" value="Family A G protein-coupled receptor-like"/>
    <property type="match status" value="1"/>
</dbReference>
<feature type="transmembrane region" description="Helical" evidence="10">
    <location>
        <begin position="155"/>
        <end position="175"/>
    </location>
</feature>
<feature type="transmembrane region" description="Helical" evidence="10">
    <location>
        <begin position="76"/>
        <end position="101"/>
    </location>
</feature>
<evidence type="ECO:0000313" key="12">
    <source>
        <dbReference type="Proteomes" id="UP000085678"/>
    </source>
</evidence>
<comment type="subcellular location">
    <subcellularLocation>
        <location evidence="1">Membrane</location>
        <topology evidence="1">Multi-pass membrane protein</topology>
    </subcellularLocation>
</comment>
<evidence type="ECO:0000313" key="13">
    <source>
        <dbReference type="RefSeq" id="XP_013411464.1"/>
    </source>
</evidence>
<dbReference type="PRINTS" id="PR01012">
    <property type="entry name" value="NRPEPTIDEYR"/>
</dbReference>
<dbReference type="Pfam" id="PF00001">
    <property type="entry name" value="7tm_1"/>
    <property type="match status" value="1"/>
</dbReference>
<evidence type="ECO:0000256" key="2">
    <source>
        <dbReference type="ARBA" id="ARBA00010663"/>
    </source>
</evidence>
<dbReference type="PANTHER" id="PTHR45695">
    <property type="entry name" value="LEUCOKININ RECEPTOR-RELATED"/>
    <property type="match status" value="1"/>
</dbReference>
<dbReference type="Proteomes" id="UP000085678">
    <property type="component" value="Unplaced"/>
</dbReference>
<feature type="transmembrane region" description="Helical" evidence="10">
    <location>
        <begin position="210"/>
        <end position="234"/>
    </location>
</feature>
<dbReference type="OrthoDB" id="10049706at2759"/>
<evidence type="ECO:0000256" key="6">
    <source>
        <dbReference type="ARBA" id="ARBA00023136"/>
    </source>
</evidence>
<evidence type="ECO:0000256" key="8">
    <source>
        <dbReference type="ARBA" id="ARBA00023224"/>
    </source>
</evidence>
<dbReference type="InterPro" id="IPR000611">
    <property type="entry name" value="NPY_rcpt"/>
</dbReference>
<evidence type="ECO:0000256" key="4">
    <source>
        <dbReference type="ARBA" id="ARBA00022989"/>
    </source>
</evidence>
<dbReference type="PROSITE" id="PS50262">
    <property type="entry name" value="G_PROTEIN_RECEP_F1_2"/>
    <property type="match status" value="1"/>
</dbReference>
<dbReference type="KEGG" id="lak:106174442"/>
<proteinExistence type="inferred from homology"/>
<dbReference type="GO" id="GO:0004983">
    <property type="term" value="F:neuropeptide Y receptor activity"/>
    <property type="evidence" value="ECO:0007669"/>
    <property type="project" value="InterPro"/>
</dbReference>
<dbReference type="PANTHER" id="PTHR45695:SF26">
    <property type="entry name" value="NEUROPEPTIDE CCHAMIDE-1 RECEPTOR"/>
    <property type="match status" value="1"/>
</dbReference>
<evidence type="ECO:0000256" key="9">
    <source>
        <dbReference type="RuleBase" id="RU000688"/>
    </source>
</evidence>
<keyword evidence="12" id="KW-1185">Reference proteome</keyword>
<dbReference type="PROSITE" id="PS00237">
    <property type="entry name" value="G_PROTEIN_RECEP_F1_1"/>
    <property type="match status" value="1"/>
</dbReference>
<evidence type="ECO:0000256" key="10">
    <source>
        <dbReference type="SAM" id="Phobius"/>
    </source>
</evidence>
<feature type="transmembrane region" description="Helical" evidence="10">
    <location>
        <begin position="262"/>
        <end position="288"/>
    </location>
</feature>